<evidence type="ECO:0000256" key="7">
    <source>
        <dbReference type="ARBA" id="ARBA00023136"/>
    </source>
</evidence>
<feature type="transmembrane region" description="Helical" evidence="8">
    <location>
        <begin position="352"/>
        <end position="369"/>
    </location>
</feature>
<feature type="transmembrane region" description="Helical" evidence="8">
    <location>
        <begin position="330"/>
        <end position="346"/>
    </location>
</feature>
<evidence type="ECO:0000256" key="2">
    <source>
        <dbReference type="ARBA" id="ARBA00022475"/>
    </source>
</evidence>
<evidence type="ECO:0000256" key="4">
    <source>
        <dbReference type="ARBA" id="ARBA00022679"/>
    </source>
</evidence>
<organism evidence="10">
    <name type="scientific">candidate division WOR-3 bacterium</name>
    <dbReference type="NCBI Taxonomy" id="2052148"/>
    <lineage>
        <taxon>Bacteria</taxon>
        <taxon>Bacteria division WOR-3</taxon>
    </lineage>
</organism>
<dbReference type="EMBL" id="DRDR01000020">
    <property type="protein sequence ID" value="HDL59904.1"/>
    <property type="molecule type" value="Genomic_DNA"/>
</dbReference>
<protein>
    <submittedName>
        <fullName evidence="10">Phospholipid carrier-dependent glycosyltransferase</fullName>
    </submittedName>
</protein>
<dbReference type="PANTHER" id="PTHR33908:SF11">
    <property type="entry name" value="MEMBRANE PROTEIN"/>
    <property type="match status" value="1"/>
</dbReference>
<gene>
    <name evidence="10" type="ORF">ENH14_00450</name>
</gene>
<proteinExistence type="predicted"/>
<keyword evidence="2" id="KW-1003">Cell membrane</keyword>
<dbReference type="GO" id="GO:0009103">
    <property type="term" value="P:lipopolysaccharide biosynthetic process"/>
    <property type="evidence" value="ECO:0007669"/>
    <property type="project" value="UniProtKB-ARBA"/>
</dbReference>
<feature type="transmembrane region" description="Helical" evidence="8">
    <location>
        <begin position="85"/>
        <end position="104"/>
    </location>
</feature>
<evidence type="ECO:0000256" key="1">
    <source>
        <dbReference type="ARBA" id="ARBA00004651"/>
    </source>
</evidence>
<dbReference type="Proteomes" id="UP000886381">
    <property type="component" value="Unassembled WGS sequence"/>
</dbReference>
<reference evidence="10" key="1">
    <citation type="journal article" date="2020" name="mSystems">
        <title>Genome- and Community-Level Interaction Insights into Carbon Utilization and Element Cycling Functions of Hydrothermarchaeota in Hydrothermal Sediment.</title>
        <authorList>
            <person name="Zhou Z."/>
            <person name="Liu Y."/>
            <person name="Xu W."/>
            <person name="Pan J."/>
            <person name="Luo Z.H."/>
            <person name="Li M."/>
        </authorList>
    </citation>
    <scope>NUCLEOTIDE SEQUENCE [LARGE SCALE GENOMIC DNA]</scope>
    <source>
        <strain evidence="10">HyVt-28</strain>
    </source>
</reference>
<dbReference type="InterPro" id="IPR050297">
    <property type="entry name" value="LipidA_mod_glycosyltrf_83"/>
</dbReference>
<keyword evidence="3" id="KW-0328">Glycosyltransferase</keyword>
<keyword evidence="4" id="KW-0808">Transferase</keyword>
<feature type="transmembrane region" description="Helical" evidence="8">
    <location>
        <begin position="165"/>
        <end position="190"/>
    </location>
</feature>
<feature type="transmembrane region" description="Helical" evidence="8">
    <location>
        <begin position="210"/>
        <end position="229"/>
    </location>
</feature>
<evidence type="ECO:0000259" key="9">
    <source>
        <dbReference type="Pfam" id="PF13231"/>
    </source>
</evidence>
<dbReference type="InterPro" id="IPR038731">
    <property type="entry name" value="RgtA/B/C-like"/>
</dbReference>
<evidence type="ECO:0000256" key="3">
    <source>
        <dbReference type="ARBA" id="ARBA00022676"/>
    </source>
</evidence>
<dbReference type="AlphaFoldDB" id="A0A7V0Q5D2"/>
<evidence type="ECO:0000256" key="5">
    <source>
        <dbReference type="ARBA" id="ARBA00022692"/>
    </source>
</evidence>
<feature type="transmembrane region" description="Helical" evidence="8">
    <location>
        <begin position="389"/>
        <end position="412"/>
    </location>
</feature>
<feature type="transmembrane region" description="Helical" evidence="8">
    <location>
        <begin position="135"/>
        <end position="153"/>
    </location>
</feature>
<keyword evidence="6 8" id="KW-1133">Transmembrane helix</keyword>
<keyword evidence="7 8" id="KW-0472">Membrane</keyword>
<dbReference type="PANTHER" id="PTHR33908">
    <property type="entry name" value="MANNOSYLTRANSFERASE YKCB-RELATED"/>
    <property type="match status" value="1"/>
</dbReference>
<evidence type="ECO:0000313" key="10">
    <source>
        <dbReference type="EMBL" id="HDL59904.1"/>
    </source>
</evidence>
<dbReference type="Pfam" id="PF13231">
    <property type="entry name" value="PMT_2"/>
    <property type="match status" value="1"/>
</dbReference>
<keyword evidence="5 8" id="KW-0812">Transmembrane</keyword>
<comment type="caution">
    <text evidence="10">The sequence shown here is derived from an EMBL/GenBank/DDBJ whole genome shotgun (WGS) entry which is preliminary data.</text>
</comment>
<comment type="subcellular location">
    <subcellularLocation>
        <location evidence="1">Cell membrane</location>
        <topology evidence="1">Multi-pass membrane protein</topology>
    </subcellularLocation>
</comment>
<name>A0A7V0Q5D2_UNCW3</name>
<sequence length="666" mass="76933">MTFNKDALPSLLIILSLFSAAFLIRAAGVPNVWIYWDESWYYYTAIKILASHWVPTTEMFMESSPFFSHILAAVILVFEGDLDTLRMISVIFGSLTVPLLYLFGKAMYDRKTGLLAALFLCFSAFHCLFSHVIMLEAFTLFFVTAFVYFFWLSQRSEEEPKNMKYAIIAGAMMGLAIAAKYLPFFLVPAILIYSCWTKRFSFKALMDKRIILTLFFALLFLSPLFIFWFTTGGNPVDFYIIERYEKSGAQKEIGIARFEKGVGAEVPALFISPYTIFVRGVEKITEILAWGADLLTPSWRCLFLLSAFLLFVITLFSFLLDFINRKKKGSFLMILLLTLYISLAFTTAARYYLMYSFPFYFVMLSHLAVKSFERLRTRSGKSYKNIFRVFIILLTTIMLFSSFVTAVTSPHWEEGDLLWAKRAVEFIKKDVAKSGPAGDIVIGWPVPGREKELNYCIYLSDLNASTTCIVKPGSKYGEIVKIDFEKIGRLKPNYLIISESEYDVFFKPNDKKEIFKDYRIIFHSKTPYPYNCFVFKKKNMQPPELLSQMDCRDGKISKDIFNRSIPSVMKVGGVYTALVQVKNRGDSRRDFYINVYSEIYTISMEEEERSVTLNKGSTHIFKFKIVPIREYAGELPITVDLYAKYEENGTWRRVDSCSDHVYLIKR</sequence>
<dbReference type="GO" id="GO:0005886">
    <property type="term" value="C:plasma membrane"/>
    <property type="evidence" value="ECO:0007669"/>
    <property type="project" value="UniProtKB-SubCell"/>
</dbReference>
<feature type="transmembrane region" description="Helical" evidence="8">
    <location>
        <begin position="302"/>
        <end position="323"/>
    </location>
</feature>
<evidence type="ECO:0000256" key="6">
    <source>
        <dbReference type="ARBA" id="ARBA00022989"/>
    </source>
</evidence>
<dbReference type="GO" id="GO:0016763">
    <property type="term" value="F:pentosyltransferase activity"/>
    <property type="evidence" value="ECO:0007669"/>
    <property type="project" value="TreeGrafter"/>
</dbReference>
<accession>A0A7V0Q5D2</accession>
<evidence type="ECO:0000256" key="8">
    <source>
        <dbReference type="SAM" id="Phobius"/>
    </source>
</evidence>
<feature type="domain" description="Glycosyltransferase RgtA/B/C/D-like" evidence="9">
    <location>
        <begin position="64"/>
        <end position="226"/>
    </location>
</feature>